<feature type="transmembrane region" description="Helical" evidence="15">
    <location>
        <begin position="731"/>
        <end position="753"/>
    </location>
</feature>
<feature type="transmembrane region" description="Helical" evidence="15">
    <location>
        <begin position="680"/>
        <end position="699"/>
    </location>
</feature>
<dbReference type="CDD" id="cd06363">
    <property type="entry name" value="PBP1_taste_receptor"/>
    <property type="match status" value="1"/>
</dbReference>
<dbReference type="Pfam" id="PF21773">
    <property type="entry name" value="ODAD1_CC"/>
    <property type="match status" value="1"/>
</dbReference>
<feature type="chain" id="PRO_5040444567" description="Taste receptor type 1 member 3" evidence="16">
    <location>
        <begin position="20"/>
        <end position="1337"/>
    </location>
</feature>
<feature type="coiled-coil region" evidence="14">
    <location>
        <begin position="1144"/>
        <end position="1203"/>
    </location>
</feature>
<dbReference type="PANTHER" id="PTHR24061">
    <property type="entry name" value="CALCIUM-SENSING RECEPTOR-RELATED"/>
    <property type="match status" value="1"/>
</dbReference>
<dbReference type="CDD" id="cd15290">
    <property type="entry name" value="7tmC_TAS1R3"/>
    <property type="match status" value="1"/>
</dbReference>
<keyword evidence="2" id="KW-1003">Cell membrane</keyword>
<feature type="domain" description="G-protein coupled receptors family 3 profile" evidence="17">
    <location>
        <begin position="568"/>
        <end position="800"/>
    </location>
</feature>
<organism evidence="18 19">
    <name type="scientific">Pleuronectes platessa</name>
    <name type="common">European plaice</name>
    <dbReference type="NCBI Taxonomy" id="8262"/>
    <lineage>
        <taxon>Eukaryota</taxon>
        <taxon>Metazoa</taxon>
        <taxon>Chordata</taxon>
        <taxon>Craniata</taxon>
        <taxon>Vertebrata</taxon>
        <taxon>Euteleostomi</taxon>
        <taxon>Actinopterygii</taxon>
        <taxon>Neopterygii</taxon>
        <taxon>Teleostei</taxon>
        <taxon>Neoteleostei</taxon>
        <taxon>Acanthomorphata</taxon>
        <taxon>Carangaria</taxon>
        <taxon>Pleuronectiformes</taxon>
        <taxon>Pleuronectoidei</taxon>
        <taxon>Pleuronectidae</taxon>
        <taxon>Pleuronectes</taxon>
    </lineage>
</organism>
<keyword evidence="4 16" id="KW-0732">Signal</keyword>
<dbReference type="EMBL" id="CADEAL010004436">
    <property type="protein sequence ID" value="CAB1459558.1"/>
    <property type="molecule type" value="Genomic_DNA"/>
</dbReference>
<evidence type="ECO:0000256" key="5">
    <source>
        <dbReference type="ARBA" id="ARBA00022989"/>
    </source>
</evidence>
<keyword evidence="9" id="KW-0675">Receptor</keyword>
<evidence type="ECO:0000313" key="18">
    <source>
        <dbReference type="EMBL" id="CAB1459558.1"/>
    </source>
</evidence>
<dbReference type="Pfam" id="PF07562">
    <property type="entry name" value="NCD3G"/>
    <property type="match status" value="1"/>
</dbReference>
<evidence type="ECO:0000256" key="1">
    <source>
        <dbReference type="ARBA" id="ARBA00004651"/>
    </source>
</evidence>
<keyword evidence="3 15" id="KW-0812">Transmembrane</keyword>
<comment type="subcellular location">
    <subcellularLocation>
        <location evidence="1">Cell membrane</location>
        <topology evidence="1">Multi-pass membrane protein</topology>
    </subcellularLocation>
</comment>
<dbReference type="Gene3D" id="3.40.50.2300">
    <property type="match status" value="2"/>
</dbReference>
<evidence type="ECO:0000256" key="8">
    <source>
        <dbReference type="ARBA" id="ARBA00023136"/>
    </source>
</evidence>
<evidence type="ECO:0000256" key="3">
    <source>
        <dbReference type="ARBA" id="ARBA00022692"/>
    </source>
</evidence>
<evidence type="ECO:0000313" key="19">
    <source>
        <dbReference type="Proteomes" id="UP001153269"/>
    </source>
</evidence>
<dbReference type="InterPro" id="IPR011500">
    <property type="entry name" value="GPCR_3_9-Cys_dom"/>
</dbReference>
<evidence type="ECO:0000256" key="7">
    <source>
        <dbReference type="ARBA" id="ARBA00023054"/>
    </source>
</evidence>
<dbReference type="InterPro" id="IPR000068">
    <property type="entry name" value="GPCR_3_Ca_sens_rcpt-rel"/>
</dbReference>
<feature type="signal peptide" evidence="16">
    <location>
        <begin position="1"/>
        <end position="19"/>
    </location>
</feature>
<keyword evidence="8 15" id="KW-0472">Membrane</keyword>
<dbReference type="FunFam" id="2.10.50.30:FF:000004">
    <property type="entry name" value="Taste receptor type 1 member 3-like protein"/>
    <property type="match status" value="1"/>
</dbReference>
<evidence type="ECO:0000256" key="13">
    <source>
        <dbReference type="ARBA" id="ARBA00040705"/>
    </source>
</evidence>
<evidence type="ECO:0000256" key="14">
    <source>
        <dbReference type="SAM" id="Coils"/>
    </source>
</evidence>
<keyword evidence="10" id="KW-0325">Glycoprotein</keyword>
<dbReference type="PROSITE" id="PS50259">
    <property type="entry name" value="G_PROTEIN_RECEP_F3_4"/>
    <property type="match status" value="1"/>
</dbReference>
<keyword evidence="6" id="KW-0297">G-protein coupled receptor</keyword>
<evidence type="ECO:0000259" key="17">
    <source>
        <dbReference type="PROSITE" id="PS50259"/>
    </source>
</evidence>
<dbReference type="InterPro" id="IPR001828">
    <property type="entry name" value="ANF_lig-bd_rcpt"/>
</dbReference>
<proteinExistence type="inferred from homology"/>
<dbReference type="GO" id="GO:0050916">
    <property type="term" value="P:sensory perception of sweet taste"/>
    <property type="evidence" value="ECO:0007669"/>
    <property type="project" value="TreeGrafter"/>
</dbReference>
<evidence type="ECO:0000256" key="12">
    <source>
        <dbReference type="ARBA" id="ARBA00038492"/>
    </source>
</evidence>
<sequence length="1337" mass="151906">MASPLILLVLCWQFRPSHSVKASPEWFQNISTSLFSLPGDIMLGGLFHINQLTSNLSQRTEPNNISCDGINVYGLGLSLVMKYAVDEINANQILLPGVKLGYEIYDTCRQSAVIVKPTISFLTAKYTNALSVECNYTNYEPSISAVIGPFSSEMVSIIGKVLGFFLLPQISYGATSEKFSDKLLYPSFLRTVPSDKWQVDAIALLLKEFSWNWVAVVGSEEEYGQQGVQQFSKIAEKMSVCVAYQGLIPVYSDPMPAVKTIIDNILATNVRVVVVFSLAESAEIFFREVIRRNITGVWIGSTSWSLHNRMTSLPNIQRVGTILGFTDMTQTLDLLIPYTQELLIKLMKEKSHMSRPTKKSYDNPCPECWDFTSDNISLVKDPAVQRSAFNVYAAIYSVAEALHTLLECNSTACMWGSESKIYPWKLLEVLRNTSVNVSGTEIEFDSNGNPNLGYDLVEWSWEASGLNFINVGSFYGELTINKSLFKWQTANSEVPQSTCSAACEMGQVRRVKGFHSCCFDCIDCLPGSYQANQDDIQCTKCPEGQWSRIRSTGCIDPIFDILAWDTPEALLLIMAGLLLLLCQGSVGVVFLKHRGTPLVKASGGALSFVALFSLMGACLSLLLFLGQPGDAVCRLQLPLTSIFQAVALSIITFISMQIFIVTEFPETVASHLHMLRGPGIWLFVLVCSAVQAALCGWLVQEWPWLSDHVANMKIDFVRAFLSCPMSPLTGFALMQGFNCAMALISFMCTFMAVKPLHQYNLARDITFCSLLYCVTWVYFIPIYIGLNDKYRTIVHVSFILRAFPQQRLRRGHRHRQANKQVFDSHHKSELAKLQRQFRIMEGDRQAYSLQAREQIRKQQLEMDQLRKEQEELHRNLCVSKSLSHQQQDSEDTQRLQALLEQGDVLEEELRKEKQCQKGLKREISDMEMKLCELRKGEVSTSDTRGPAVQRTQKAIQTLEYKLDRALTRFNEQLSKNSHLREELQMLCVERIRFQQLHNRLDKELQEIRKKIGEMINLSTAAYDARVEAQSKMTMMREKAVKDLAQYNTEMKELERVIAHEQILKDFMTVKCSERSGQDNVPEMGHRRLSEGKEQQRMDLDEESLDVLEEVFKRIHTVTGEDNLDMLVTRFIQGEDRNFAHFNVVNEQNNETEALRDQIKHIREGMENFQVKALQQEHNHRSLLGDIEEQQKKTESQTDEYENQASIISNILEKSKAGVKSTFSTMECDRSVIEDMLGSSTGISENNIMSYLGLLEQKTNELLTIQAFLNSKDLEKDYNPKDLPKFLLGQDPELLQQDTTLHPPVISVEHDTEESLVTLEEERPLSQGELRRRIMGYS</sequence>
<reference evidence="18" key="1">
    <citation type="submission" date="2020-03" db="EMBL/GenBank/DDBJ databases">
        <authorList>
            <person name="Weist P."/>
        </authorList>
    </citation>
    <scope>NUCLEOTIDE SEQUENCE</scope>
</reference>
<dbReference type="FunFam" id="3.40.50.2300:FF:000016">
    <property type="entry name" value="Taste 1 receptor member 2"/>
    <property type="match status" value="1"/>
</dbReference>
<evidence type="ECO:0000256" key="2">
    <source>
        <dbReference type="ARBA" id="ARBA00022475"/>
    </source>
</evidence>
<dbReference type="InterPro" id="IPR017978">
    <property type="entry name" value="GPCR_3_C"/>
</dbReference>
<protein>
    <recommendedName>
        <fullName evidence="13">Taste receptor type 1 member 3</fullName>
    </recommendedName>
</protein>
<keyword evidence="7 14" id="KW-0175">Coiled coil</keyword>
<dbReference type="GO" id="GO:0004930">
    <property type="term" value="F:G protein-coupled receptor activity"/>
    <property type="evidence" value="ECO:0007669"/>
    <property type="project" value="UniProtKB-KW"/>
</dbReference>
<evidence type="ECO:0000256" key="4">
    <source>
        <dbReference type="ARBA" id="ARBA00022729"/>
    </source>
</evidence>
<dbReference type="InterPro" id="IPR028082">
    <property type="entry name" value="Peripla_BP_I"/>
</dbReference>
<feature type="transmembrane region" description="Helical" evidence="15">
    <location>
        <begin position="569"/>
        <end position="591"/>
    </location>
</feature>
<dbReference type="SUPFAM" id="SSF53822">
    <property type="entry name" value="Periplasmic binding protein-like I"/>
    <property type="match status" value="1"/>
</dbReference>
<keyword evidence="11" id="KW-0807">Transducer</keyword>
<feature type="coiled-coil region" evidence="14">
    <location>
        <begin position="848"/>
        <end position="915"/>
    </location>
</feature>
<dbReference type="PRINTS" id="PR00592">
    <property type="entry name" value="CASENSINGR"/>
</dbReference>
<dbReference type="InterPro" id="IPR038550">
    <property type="entry name" value="GPCR_3_9-Cys_sf"/>
</dbReference>
<evidence type="ECO:0000256" key="11">
    <source>
        <dbReference type="ARBA" id="ARBA00023224"/>
    </source>
</evidence>
<feature type="transmembrane region" description="Helical" evidence="15">
    <location>
        <begin position="603"/>
        <end position="625"/>
    </location>
</feature>
<comment type="caution">
    <text evidence="18">The sequence shown here is derived from an EMBL/GenBank/DDBJ whole genome shotgun (WGS) entry which is preliminary data.</text>
</comment>
<comment type="similarity">
    <text evidence="12">Belongs to the G-protein coupled receptor 3 family. TAS1R subfamily.</text>
</comment>
<gene>
    <name evidence="18" type="ORF">PLEPLA_LOCUS47395</name>
</gene>
<name>A0A9N7VYM5_PLEPL</name>
<dbReference type="InterPro" id="IPR000337">
    <property type="entry name" value="GPCR_3"/>
</dbReference>
<dbReference type="PANTHER" id="PTHR24061:SF435">
    <property type="entry name" value="TASTE RECEPTOR TYPE 1 MEMBER 3"/>
    <property type="match status" value="1"/>
</dbReference>
<feature type="transmembrane region" description="Helical" evidence="15">
    <location>
        <begin position="765"/>
        <end position="786"/>
    </location>
</feature>
<dbReference type="PRINTS" id="PR00248">
    <property type="entry name" value="GPCRMGR"/>
</dbReference>
<dbReference type="InterPro" id="IPR049258">
    <property type="entry name" value="ODAD1_CC"/>
</dbReference>
<dbReference type="Pfam" id="PF00003">
    <property type="entry name" value="7tm_3"/>
    <property type="match status" value="1"/>
</dbReference>
<accession>A0A9N7VYM5</accession>
<dbReference type="Pfam" id="PF01094">
    <property type="entry name" value="ANF_receptor"/>
    <property type="match status" value="1"/>
</dbReference>
<evidence type="ECO:0000256" key="6">
    <source>
        <dbReference type="ARBA" id="ARBA00023040"/>
    </source>
</evidence>
<feature type="transmembrane region" description="Helical" evidence="15">
    <location>
        <begin position="637"/>
        <end position="660"/>
    </location>
</feature>
<keyword evidence="5 15" id="KW-1133">Transmembrane helix</keyword>
<dbReference type="GO" id="GO:0050917">
    <property type="term" value="P:sensory perception of umami taste"/>
    <property type="evidence" value="ECO:0007669"/>
    <property type="project" value="TreeGrafter"/>
</dbReference>
<evidence type="ECO:0000256" key="16">
    <source>
        <dbReference type="SAM" id="SignalP"/>
    </source>
</evidence>
<evidence type="ECO:0000256" key="10">
    <source>
        <dbReference type="ARBA" id="ARBA00023180"/>
    </source>
</evidence>
<evidence type="ECO:0000256" key="15">
    <source>
        <dbReference type="SAM" id="Phobius"/>
    </source>
</evidence>
<dbReference type="Gene3D" id="2.10.50.30">
    <property type="entry name" value="GPCR, family 3, nine cysteines domain"/>
    <property type="match status" value="1"/>
</dbReference>
<dbReference type="Proteomes" id="UP001153269">
    <property type="component" value="Unassembled WGS sequence"/>
</dbReference>
<feature type="coiled-coil region" evidence="14">
    <location>
        <begin position="948"/>
        <end position="1063"/>
    </location>
</feature>
<evidence type="ECO:0000256" key="9">
    <source>
        <dbReference type="ARBA" id="ARBA00023170"/>
    </source>
</evidence>
<keyword evidence="19" id="KW-1185">Reference proteome</keyword>
<dbReference type="GO" id="GO:0005886">
    <property type="term" value="C:plasma membrane"/>
    <property type="evidence" value="ECO:0007669"/>
    <property type="project" value="UniProtKB-SubCell"/>
</dbReference>